<organism evidence="1 2">
    <name type="scientific">Thermogemmatispora tikiterensis</name>
    <dbReference type="NCBI Taxonomy" id="1825093"/>
    <lineage>
        <taxon>Bacteria</taxon>
        <taxon>Bacillati</taxon>
        <taxon>Chloroflexota</taxon>
        <taxon>Ktedonobacteria</taxon>
        <taxon>Thermogemmatisporales</taxon>
        <taxon>Thermogemmatisporaceae</taxon>
        <taxon>Thermogemmatispora</taxon>
    </lineage>
</organism>
<evidence type="ECO:0000313" key="2">
    <source>
        <dbReference type="Proteomes" id="UP000248706"/>
    </source>
</evidence>
<keyword evidence="2" id="KW-1185">Reference proteome</keyword>
<dbReference type="EMBL" id="MCIF01000002">
    <property type="protein sequence ID" value="RAQ96801.1"/>
    <property type="molecule type" value="Genomic_DNA"/>
</dbReference>
<gene>
    <name evidence="1" type="ORF">A4R35_14765</name>
</gene>
<protein>
    <submittedName>
        <fullName evidence="1">Uncharacterized protein</fullName>
    </submittedName>
</protein>
<dbReference type="OrthoDB" id="164040at2"/>
<proteinExistence type="predicted"/>
<name>A0A328VIT4_9CHLR</name>
<sequence length="85" mass="10020">MAESQEQWYQRQAVEHLAQHIPFEQDVASKAEQIEMLRSLVLRHGREMDPEQFGFEARCELIRLGLWDRIGPGPRPEDQEGEELF</sequence>
<comment type="caution">
    <text evidence="1">The sequence shown here is derived from an EMBL/GenBank/DDBJ whole genome shotgun (WGS) entry which is preliminary data.</text>
</comment>
<dbReference type="Proteomes" id="UP000248706">
    <property type="component" value="Unassembled WGS sequence"/>
</dbReference>
<dbReference type="AlphaFoldDB" id="A0A328VIT4"/>
<evidence type="ECO:0000313" key="1">
    <source>
        <dbReference type="EMBL" id="RAQ96801.1"/>
    </source>
</evidence>
<reference evidence="1 2" key="1">
    <citation type="submission" date="2016-08" db="EMBL/GenBank/DDBJ databases">
        <title>Analysis of Carbohydrate Active Enzymes in Thermogemmatispora T81 Reveals Carbohydrate Degradation Ability.</title>
        <authorList>
            <person name="Tomazini A."/>
            <person name="Lal S."/>
            <person name="Stott M."/>
            <person name="Henrissat B."/>
            <person name="Polikarpov I."/>
            <person name="Sparling R."/>
            <person name="Levin D.B."/>
        </authorList>
    </citation>
    <scope>NUCLEOTIDE SEQUENCE [LARGE SCALE GENOMIC DNA]</scope>
    <source>
        <strain evidence="1 2">T81</strain>
    </source>
</reference>
<dbReference type="RefSeq" id="WP_112430672.1">
    <property type="nucleotide sequence ID" value="NZ_MCIF01000002.1"/>
</dbReference>
<accession>A0A328VIT4</accession>